<evidence type="ECO:0000313" key="2">
    <source>
        <dbReference type="Proteomes" id="UP000789702"/>
    </source>
</evidence>
<dbReference type="Proteomes" id="UP000789702">
    <property type="component" value="Unassembled WGS sequence"/>
</dbReference>
<name>A0ACA9M3G9_9GLOM</name>
<reference evidence="1" key="1">
    <citation type="submission" date="2021-06" db="EMBL/GenBank/DDBJ databases">
        <authorList>
            <person name="Kallberg Y."/>
            <person name="Tangrot J."/>
            <person name="Rosling A."/>
        </authorList>
    </citation>
    <scope>NUCLEOTIDE SEQUENCE</scope>
    <source>
        <strain evidence="1">IL203A</strain>
    </source>
</reference>
<gene>
    <name evidence="1" type="ORF">DHETER_LOCUS5872</name>
</gene>
<accession>A0ACA9M3G9</accession>
<proteinExistence type="predicted"/>
<comment type="caution">
    <text evidence="1">The sequence shown here is derived from an EMBL/GenBank/DDBJ whole genome shotgun (WGS) entry which is preliminary data.</text>
</comment>
<organism evidence="1 2">
    <name type="scientific">Dentiscutata heterogama</name>
    <dbReference type="NCBI Taxonomy" id="1316150"/>
    <lineage>
        <taxon>Eukaryota</taxon>
        <taxon>Fungi</taxon>
        <taxon>Fungi incertae sedis</taxon>
        <taxon>Mucoromycota</taxon>
        <taxon>Glomeromycotina</taxon>
        <taxon>Glomeromycetes</taxon>
        <taxon>Diversisporales</taxon>
        <taxon>Gigasporaceae</taxon>
        <taxon>Dentiscutata</taxon>
    </lineage>
</organism>
<evidence type="ECO:0000313" key="1">
    <source>
        <dbReference type="EMBL" id="CAG8566499.1"/>
    </source>
</evidence>
<keyword evidence="2" id="KW-1185">Reference proteome</keyword>
<dbReference type="EMBL" id="CAJVPU010006933">
    <property type="protein sequence ID" value="CAG8566499.1"/>
    <property type="molecule type" value="Genomic_DNA"/>
</dbReference>
<protein>
    <submittedName>
        <fullName evidence="1">10619_t:CDS:1</fullName>
    </submittedName>
</protein>
<sequence length="176" mass="20322">DGIGLHVFSNLITVLVPLLVVSAYKSRMKWLIGLLEASTSKFDYAWMISSFSVIVSLIDQLLIVIRERRKDLKALENFNENNEDEIIRFKLSNLKCIKYILYFYNVDKNWEEEVKENRKKELTSVLKNQQNNYDKCHRITIQENGAQSSSFNIEEGGANKNDNPSNNSEVSNLSKP</sequence>
<feature type="non-terminal residue" evidence="1">
    <location>
        <position position="1"/>
    </location>
</feature>